<evidence type="ECO:0000256" key="1">
    <source>
        <dbReference type="ARBA" id="ARBA00022723"/>
    </source>
</evidence>
<keyword evidence="2 4" id="KW-0863">Zinc-finger</keyword>
<dbReference type="SUPFAM" id="SSF144232">
    <property type="entry name" value="HIT/MYND zinc finger-like"/>
    <property type="match status" value="1"/>
</dbReference>
<organism evidence="6 7">
    <name type="scientific">Mycena pura</name>
    <dbReference type="NCBI Taxonomy" id="153505"/>
    <lineage>
        <taxon>Eukaryota</taxon>
        <taxon>Fungi</taxon>
        <taxon>Dikarya</taxon>
        <taxon>Basidiomycota</taxon>
        <taxon>Agaricomycotina</taxon>
        <taxon>Agaricomycetes</taxon>
        <taxon>Agaricomycetidae</taxon>
        <taxon>Agaricales</taxon>
        <taxon>Marasmiineae</taxon>
        <taxon>Mycenaceae</taxon>
        <taxon>Mycena</taxon>
    </lineage>
</organism>
<evidence type="ECO:0000256" key="4">
    <source>
        <dbReference type="PROSITE-ProRule" id="PRU00134"/>
    </source>
</evidence>
<dbReference type="PROSITE" id="PS01360">
    <property type="entry name" value="ZF_MYND_1"/>
    <property type="match status" value="1"/>
</dbReference>
<protein>
    <recommendedName>
        <fullName evidence="5">MYND-type domain-containing protein</fullName>
    </recommendedName>
</protein>
<dbReference type="AlphaFoldDB" id="A0AAD6UVF6"/>
<keyword evidence="7" id="KW-1185">Reference proteome</keyword>
<gene>
    <name evidence="6" type="ORF">GGX14DRAFT_474477</name>
</gene>
<keyword evidence="1" id="KW-0479">Metal-binding</keyword>
<keyword evidence="3" id="KW-0862">Zinc</keyword>
<comment type="caution">
    <text evidence="6">The sequence shown here is derived from an EMBL/GenBank/DDBJ whole genome shotgun (WGS) entry which is preliminary data.</text>
</comment>
<name>A0AAD6UVF6_9AGAR</name>
<sequence length="449" mass="50462">MVRNTPKVVNLIIALWTLEVDQDSRDTNGRLQSQLSRQLAEMFPSPTDCLPTAARLLHLYIFSREWVLSESISGVRLKEIATTGLAHIKKSLSALSRPMNLSILENLYLNLSTLRRLLSTPLIPLLIIQRSTLVVTEALVSVTSQPLEAASADAITKCIAEICGYLYKYLARDGLPGLAHSLEFGLLVGLFKAYPWLEWRGELEDRKTAVEACEILLVVHMPKYFIYISVLRQVHKFLVRQSKMINPSFHGYREIWPVFHKLAMARLQLATASELETEQCNSPECQKPSSMRCSSCLAAAYCSQKCQVAAWNSHRETCHARATALQNGTTPELTTDSEDVRFALRVVRHDLEHNNFKADICAKWSESSTLPLYAGIDYSVFPPTLNIDAPSIVKDRMTSYAAIYVVFPQGKEGKEYHVCDLGPTRGPTDSDEETIKVVTQIISTQHFFL</sequence>
<accession>A0AAD6UVF6</accession>
<dbReference type="Gene3D" id="6.10.140.2220">
    <property type="match status" value="1"/>
</dbReference>
<reference evidence="6" key="1">
    <citation type="submission" date="2023-03" db="EMBL/GenBank/DDBJ databases">
        <title>Massive genome expansion in bonnet fungi (Mycena s.s.) driven by repeated elements and novel gene families across ecological guilds.</title>
        <authorList>
            <consortium name="Lawrence Berkeley National Laboratory"/>
            <person name="Harder C.B."/>
            <person name="Miyauchi S."/>
            <person name="Viragh M."/>
            <person name="Kuo A."/>
            <person name="Thoen E."/>
            <person name="Andreopoulos B."/>
            <person name="Lu D."/>
            <person name="Skrede I."/>
            <person name="Drula E."/>
            <person name="Henrissat B."/>
            <person name="Morin E."/>
            <person name="Kohler A."/>
            <person name="Barry K."/>
            <person name="LaButti K."/>
            <person name="Morin E."/>
            <person name="Salamov A."/>
            <person name="Lipzen A."/>
            <person name="Mereny Z."/>
            <person name="Hegedus B."/>
            <person name="Baldrian P."/>
            <person name="Stursova M."/>
            <person name="Weitz H."/>
            <person name="Taylor A."/>
            <person name="Grigoriev I.V."/>
            <person name="Nagy L.G."/>
            <person name="Martin F."/>
            <person name="Kauserud H."/>
        </authorList>
    </citation>
    <scope>NUCLEOTIDE SEQUENCE</scope>
    <source>
        <strain evidence="6">9144</strain>
    </source>
</reference>
<dbReference type="EMBL" id="JARJCW010000089">
    <property type="protein sequence ID" value="KAJ7195602.1"/>
    <property type="molecule type" value="Genomic_DNA"/>
</dbReference>
<dbReference type="GO" id="GO:0008270">
    <property type="term" value="F:zinc ion binding"/>
    <property type="evidence" value="ECO:0007669"/>
    <property type="project" value="UniProtKB-KW"/>
</dbReference>
<evidence type="ECO:0000256" key="3">
    <source>
        <dbReference type="ARBA" id="ARBA00022833"/>
    </source>
</evidence>
<proteinExistence type="predicted"/>
<dbReference type="Pfam" id="PF01753">
    <property type="entry name" value="zf-MYND"/>
    <property type="match status" value="1"/>
</dbReference>
<evidence type="ECO:0000259" key="5">
    <source>
        <dbReference type="PROSITE" id="PS50865"/>
    </source>
</evidence>
<evidence type="ECO:0000313" key="6">
    <source>
        <dbReference type="EMBL" id="KAJ7195602.1"/>
    </source>
</evidence>
<feature type="domain" description="MYND-type" evidence="5">
    <location>
        <begin position="277"/>
        <end position="318"/>
    </location>
</feature>
<evidence type="ECO:0000313" key="7">
    <source>
        <dbReference type="Proteomes" id="UP001219525"/>
    </source>
</evidence>
<dbReference type="PROSITE" id="PS50865">
    <property type="entry name" value="ZF_MYND_2"/>
    <property type="match status" value="1"/>
</dbReference>
<dbReference type="InterPro" id="IPR002893">
    <property type="entry name" value="Znf_MYND"/>
</dbReference>
<dbReference type="Proteomes" id="UP001219525">
    <property type="component" value="Unassembled WGS sequence"/>
</dbReference>
<evidence type="ECO:0000256" key="2">
    <source>
        <dbReference type="ARBA" id="ARBA00022771"/>
    </source>
</evidence>